<evidence type="ECO:0000313" key="4">
    <source>
        <dbReference type="Proteomes" id="UP000183987"/>
    </source>
</evidence>
<feature type="domain" description="Plasmid replication protein C N-terminal" evidence="2">
    <location>
        <begin position="40"/>
        <end position="188"/>
    </location>
</feature>
<gene>
    <name evidence="3" type="ORF">SAMN05444339_11225</name>
</gene>
<feature type="region of interest" description="Disordered" evidence="1">
    <location>
        <begin position="256"/>
        <end position="288"/>
    </location>
</feature>
<dbReference type="EMBL" id="FQUE01000012">
    <property type="protein sequence ID" value="SHF76479.1"/>
    <property type="molecule type" value="Genomic_DNA"/>
</dbReference>
<evidence type="ECO:0000256" key="1">
    <source>
        <dbReference type="SAM" id="MobiDB-lite"/>
    </source>
</evidence>
<proteinExistence type="predicted"/>
<dbReference type="Proteomes" id="UP000183987">
    <property type="component" value="Unassembled WGS sequence"/>
</dbReference>
<protein>
    <submittedName>
        <fullName evidence="3">Replication initiation protein RepC</fullName>
    </submittedName>
</protein>
<feature type="compositionally biased region" description="Basic and acidic residues" evidence="1">
    <location>
        <begin position="275"/>
        <end position="284"/>
    </location>
</feature>
<dbReference type="STRING" id="366533.SAMN05444339_11225"/>
<sequence length="394" mass="43529">MYHHPATALEAGAQSICAVNESTAFDGVGTVAQQPYFHPIRRRDLLAAVNTAAKDLGLRPASVVVIDALLSCLPCRDPKTGIDNPITPLTLLTVYAANATLCFRAKGITDRQLRRHLETLENVGLISRKDSANGKRFPIQRSGKVIGAFGIDLSPLLARSAEIIDLAQQRRDDAAELRGMRSCIQSLRMACLDLDVDKEITSFLDSIRNVLRRATTTVIEARAIIFKLKGIIADTCAVKKPDQTLNETTVNVPVEPSCVAQKQNAEPQETSATDGRNDRHKEPPKSYTKKTLQSLTDLWQELTHIRSFYPEIPRSDHHALQIVHEFGKILRINPNVLASGIASNGWRSALEAQNEIAARVATIADPTGYFRSLLKTGARLSQMFIPDMRWYTSE</sequence>
<reference evidence="4" key="1">
    <citation type="submission" date="2016-11" db="EMBL/GenBank/DDBJ databases">
        <authorList>
            <person name="Varghese N."/>
            <person name="Submissions S."/>
        </authorList>
    </citation>
    <scope>NUCLEOTIDE SEQUENCE [LARGE SCALE GENOMIC DNA]</scope>
    <source>
        <strain evidence="4">DSM 29326</strain>
    </source>
</reference>
<feature type="compositionally biased region" description="Polar residues" evidence="1">
    <location>
        <begin position="260"/>
        <end position="274"/>
    </location>
</feature>
<dbReference type="OrthoDB" id="7488837at2"/>
<evidence type="ECO:0000259" key="2">
    <source>
        <dbReference type="Pfam" id="PF03428"/>
    </source>
</evidence>
<name>A0A1M5EB68_LOKAT</name>
<evidence type="ECO:0000313" key="3">
    <source>
        <dbReference type="EMBL" id="SHF76479.1"/>
    </source>
</evidence>
<dbReference type="InterPro" id="IPR005090">
    <property type="entry name" value="RepC_N"/>
</dbReference>
<keyword evidence="4" id="KW-1185">Reference proteome</keyword>
<dbReference type="AlphaFoldDB" id="A0A1M5EB68"/>
<accession>A0A1M5EB68</accession>
<dbReference type="Pfam" id="PF03428">
    <property type="entry name" value="RP-C"/>
    <property type="match status" value="1"/>
</dbReference>
<organism evidence="3 4">
    <name type="scientific">Loktanella atrilutea</name>
    <dbReference type="NCBI Taxonomy" id="366533"/>
    <lineage>
        <taxon>Bacteria</taxon>
        <taxon>Pseudomonadati</taxon>
        <taxon>Pseudomonadota</taxon>
        <taxon>Alphaproteobacteria</taxon>
        <taxon>Rhodobacterales</taxon>
        <taxon>Roseobacteraceae</taxon>
        <taxon>Loktanella</taxon>
    </lineage>
</organism>
<dbReference type="RefSeq" id="WP_084114527.1">
    <property type="nucleotide sequence ID" value="NZ_FQUE01000012.1"/>
</dbReference>